<comment type="similarity">
    <text evidence="1">Belongs to the glycosyl hydrolase 43 family.</text>
</comment>
<gene>
    <name evidence="5" type="ORF">WHR41_03933</name>
</gene>
<dbReference type="CDD" id="cd08999">
    <property type="entry name" value="GH43_ABN-like"/>
    <property type="match status" value="1"/>
</dbReference>
<evidence type="ECO:0000256" key="4">
    <source>
        <dbReference type="PIRSR" id="PIRSR606710-2"/>
    </source>
</evidence>
<dbReference type="Proteomes" id="UP000803884">
    <property type="component" value="Unassembled WGS sequence"/>
</dbReference>
<evidence type="ECO:0000256" key="1">
    <source>
        <dbReference type="ARBA" id="ARBA00009865"/>
    </source>
</evidence>
<dbReference type="InterPro" id="IPR023296">
    <property type="entry name" value="Glyco_hydro_beta-prop_sf"/>
</dbReference>
<dbReference type="InterPro" id="IPR006710">
    <property type="entry name" value="Glyco_hydro_43"/>
</dbReference>
<accession>A0AB34KT53</accession>
<protein>
    <submittedName>
        <fullName evidence="5">Uncharacterized protein</fullName>
    </submittedName>
</protein>
<dbReference type="PANTHER" id="PTHR42812">
    <property type="entry name" value="BETA-XYLOSIDASE"/>
    <property type="match status" value="1"/>
</dbReference>
<dbReference type="PANTHER" id="PTHR42812:SF5">
    <property type="entry name" value="ENDO-ARABINASE"/>
    <property type="match status" value="1"/>
</dbReference>
<keyword evidence="6" id="KW-1185">Reference proteome</keyword>
<dbReference type="GeneID" id="96005377"/>
<keyword evidence="2" id="KW-0378">Hydrolase</keyword>
<dbReference type="SUPFAM" id="SSF75005">
    <property type="entry name" value="Arabinanase/levansucrase/invertase"/>
    <property type="match status" value="1"/>
</dbReference>
<reference evidence="5 6" key="1">
    <citation type="journal article" date="2020" name="Microbiol. Resour. Announc.">
        <title>Draft Genome Sequence of a Cladosporium Species Isolated from the Mesophotic Ascidian Didemnum maculosum.</title>
        <authorList>
            <person name="Gioti A."/>
            <person name="Siaperas R."/>
            <person name="Nikolaivits E."/>
            <person name="Le Goff G."/>
            <person name="Ouazzani J."/>
            <person name="Kotoulas G."/>
            <person name="Topakas E."/>
        </authorList>
    </citation>
    <scope>NUCLEOTIDE SEQUENCE [LARGE SCALE GENOMIC DNA]</scope>
    <source>
        <strain evidence="5 6">TM138-S3</strain>
    </source>
</reference>
<comment type="caution">
    <text evidence="5">The sequence shown here is derived from an EMBL/GenBank/DDBJ whole genome shotgun (WGS) entry which is preliminary data.</text>
</comment>
<dbReference type="GO" id="GO:0005975">
    <property type="term" value="P:carbohydrate metabolic process"/>
    <property type="evidence" value="ECO:0007669"/>
    <property type="project" value="InterPro"/>
</dbReference>
<dbReference type="EMBL" id="JAAQHG020000010">
    <property type="protein sequence ID" value="KAL1587386.1"/>
    <property type="molecule type" value="Genomic_DNA"/>
</dbReference>
<evidence type="ECO:0000256" key="2">
    <source>
        <dbReference type="ARBA" id="ARBA00022801"/>
    </source>
</evidence>
<organism evidence="5 6">
    <name type="scientific">Cladosporium halotolerans</name>
    <dbReference type="NCBI Taxonomy" id="1052096"/>
    <lineage>
        <taxon>Eukaryota</taxon>
        <taxon>Fungi</taxon>
        <taxon>Dikarya</taxon>
        <taxon>Ascomycota</taxon>
        <taxon>Pezizomycotina</taxon>
        <taxon>Dothideomycetes</taxon>
        <taxon>Dothideomycetidae</taxon>
        <taxon>Cladosporiales</taxon>
        <taxon>Cladosporiaceae</taxon>
        <taxon>Cladosporium</taxon>
    </lineage>
</organism>
<feature type="site" description="Important for catalytic activity, responsible for pKa modulation of the active site Glu and correct orientation of both the proton donor and substrate" evidence="4">
    <location>
        <position position="76"/>
    </location>
</feature>
<name>A0AB34KT53_9PEZI</name>
<dbReference type="Pfam" id="PF04616">
    <property type="entry name" value="Glyco_hydro_43"/>
    <property type="match status" value="1"/>
</dbReference>
<dbReference type="Gene3D" id="2.115.10.20">
    <property type="entry name" value="Glycosyl hydrolase domain, family 43"/>
    <property type="match status" value="1"/>
</dbReference>
<keyword evidence="3" id="KW-0326">Glycosidase</keyword>
<evidence type="ECO:0000256" key="3">
    <source>
        <dbReference type="ARBA" id="ARBA00023295"/>
    </source>
</evidence>
<dbReference type="RefSeq" id="XP_069230491.1">
    <property type="nucleotide sequence ID" value="XM_069372539.1"/>
</dbReference>
<sequence>MPKLAAWVNKNKPKVWAPDVMALPDGSFIMYYTAALASNGAIHCVGWATSKNVEGPYVDPSRDAWICPVKQGGAIDPAGFHDERTGKRYVVYKIDGNAIGHGGECGNTVKPIVPTPILLQQVDTRNGFQKIGSPLQILTNQPQDGPYVEAPSLTVMNGKYVLFYSPQCYTTPKYDVSYAISDSLTGPYVRSGTLFKTNGRLGFKAPGGLDIANYGDHAVWHANYGKGRAMYTGVLTLKNGKITAVIQ</sequence>
<dbReference type="InterPro" id="IPR051795">
    <property type="entry name" value="Glycosyl_Hydrlase_43"/>
</dbReference>
<proteinExistence type="inferred from homology"/>
<evidence type="ECO:0000313" key="5">
    <source>
        <dbReference type="EMBL" id="KAL1587386.1"/>
    </source>
</evidence>
<dbReference type="AlphaFoldDB" id="A0AB34KT53"/>
<evidence type="ECO:0000313" key="6">
    <source>
        <dbReference type="Proteomes" id="UP000803884"/>
    </source>
</evidence>
<dbReference type="GO" id="GO:0004553">
    <property type="term" value="F:hydrolase activity, hydrolyzing O-glycosyl compounds"/>
    <property type="evidence" value="ECO:0007669"/>
    <property type="project" value="InterPro"/>
</dbReference>